<accession>A0A3P7J266</accession>
<dbReference type="OrthoDB" id="5834719at2759"/>
<gene>
    <name evidence="2" type="ORF">SVUK_LOCUS8757</name>
</gene>
<protein>
    <submittedName>
        <fullName evidence="2">Uncharacterized protein</fullName>
    </submittedName>
</protein>
<proteinExistence type="predicted"/>
<evidence type="ECO:0000313" key="2">
    <source>
        <dbReference type="EMBL" id="VDM73759.1"/>
    </source>
</evidence>
<evidence type="ECO:0000256" key="1">
    <source>
        <dbReference type="SAM" id="MobiDB-lite"/>
    </source>
</evidence>
<organism evidence="2 3">
    <name type="scientific">Strongylus vulgaris</name>
    <name type="common">Blood worm</name>
    <dbReference type="NCBI Taxonomy" id="40348"/>
    <lineage>
        <taxon>Eukaryota</taxon>
        <taxon>Metazoa</taxon>
        <taxon>Ecdysozoa</taxon>
        <taxon>Nematoda</taxon>
        <taxon>Chromadorea</taxon>
        <taxon>Rhabditida</taxon>
        <taxon>Rhabditina</taxon>
        <taxon>Rhabditomorpha</taxon>
        <taxon>Strongyloidea</taxon>
        <taxon>Strongylidae</taxon>
        <taxon>Strongylus</taxon>
    </lineage>
</organism>
<reference evidence="2 3" key="1">
    <citation type="submission" date="2018-11" db="EMBL/GenBank/DDBJ databases">
        <authorList>
            <consortium name="Pathogen Informatics"/>
        </authorList>
    </citation>
    <scope>NUCLEOTIDE SEQUENCE [LARGE SCALE GENOMIC DNA]</scope>
</reference>
<sequence>MPNGVIPLDQKARAEIPLDCWQPAEDKRPEPAKIVNVRTPKKPKRPKDIDVQRRGSGDALMDKSVRAEVGDDLEAGL</sequence>
<keyword evidence="3" id="KW-1185">Reference proteome</keyword>
<evidence type="ECO:0000313" key="3">
    <source>
        <dbReference type="Proteomes" id="UP000270094"/>
    </source>
</evidence>
<name>A0A3P7J266_STRVU</name>
<dbReference type="Proteomes" id="UP000270094">
    <property type="component" value="Unassembled WGS sequence"/>
</dbReference>
<dbReference type="AlphaFoldDB" id="A0A3P7J266"/>
<feature type="region of interest" description="Disordered" evidence="1">
    <location>
        <begin position="19"/>
        <end position="77"/>
    </location>
</feature>
<dbReference type="EMBL" id="UYYB01032288">
    <property type="protein sequence ID" value="VDM73759.1"/>
    <property type="molecule type" value="Genomic_DNA"/>
</dbReference>
<feature type="compositionally biased region" description="Basic and acidic residues" evidence="1">
    <location>
        <begin position="46"/>
        <end position="69"/>
    </location>
</feature>